<sequence>MRKGKPGRVPMAIRFVRGAR</sequence>
<protein>
    <submittedName>
        <fullName evidence="1">Uncharacterized protein</fullName>
    </submittedName>
</protein>
<evidence type="ECO:0000313" key="1">
    <source>
        <dbReference type="EMBL" id="CCX06331.1"/>
    </source>
</evidence>
<dbReference type="EMBL" id="HF935285">
    <property type="protein sequence ID" value="CCX06331.1"/>
    <property type="molecule type" value="Genomic_DNA"/>
</dbReference>
<gene>
    <name evidence="1" type="ORF">PCON_05918</name>
</gene>
<reference evidence="1 2" key="1">
    <citation type="journal article" date="2013" name="PLoS Genet.">
        <title>The genome and development-dependent transcriptomes of Pyronema confluens: a window into fungal evolution.</title>
        <authorList>
            <person name="Traeger S."/>
            <person name="Altegoer F."/>
            <person name="Freitag M."/>
            <person name="Gabaldon T."/>
            <person name="Kempken F."/>
            <person name="Kumar A."/>
            <person name="Marcet-Houben M."/>
            <person name="Poggeler S."/>
            <person name="Stajich J.E."/>
            <person name="Nowrousian M."/>
        </authorList>
    </citation>
    <scope>NUCLEOTIDE SEQUENCE [LARGE SCALE GENOMIC DNA]</scope>
    <source>
        <strain evidence="2">CBS 100304</strain>
        <tissue evidence="1">Vegetative mycelium</tissue>
    </source>
</reference>
<name>U4KX47_PYROM</name>
<accession>U4KX47</accession>
<evidence type="ECO:0000313" key="2">
    <source>
        <dbReference type="Proteomes" id="UP000018144"/>
    </source>
</evidence>
<dbReference type="AlphaFoldDB" id="U4KX47"/>
<proteinExistence type="predicted"/>
<keyword evidence="2" id="KW-1185">Reference proteome</keyword>
<dbReference type="Proteomes" id="UP000018144">
    <property type="component" value="Unassembled WGS sequence"/>
</dbReference>
<organism evidence="1 2">
    <name type="scientific">Pyronema omphalodes (strain CBS 100304)</name>
    <name type="common">Pyronema confluens</name>
    <dbReference type="NCBI Taxonomy" id="1076935"/>
    <lineage>
        <taxon>Eukaryota</taxon>
        <taxon>Fungi</taxon>
        <taxon>Dikarya</taxon>
        <taxon>Ascomycota</taxon>
        <taxon>Pezizomycotina</taxon>
        <taxon>Pezizomycetes</taxon>
        <taxon>Pezizales</taxon>
        <taxon>Pyronemataceae</taxon>
        <taxon>Pyronema</taxon>
    </lineage>
</organism>